<proteinExistence type="predicted"/>
<dbReference type="AlphaFoldDB" id="A0A5B7ED23"/>
<name>A0A5B7ED23_PORTR</name>
<evidence type="ECO:0000313" key="2">
    <source>
        <dbReference type="Proteomes" id="UP000324222"/>
    </source>
</evidence>
<evidence type="ECO:0000313" key="1">
    <source>
        <dbReference type="EMBL" id="MPC32022.1"/>
    </source>
</evidence>
<keyword evidence="2" id="KW-1185">Reference proteome</keyword>
<organism evidence="1 2">
    <name type="scientific">Portunus trituberculatus</name>
    <name type="common">Swimming crab</name>
    <name type="synonym">Neptunus trituberculatus</name>
    <dbReference type="NCBI Taxonomy" id="210409"/>
    <lineage>
        <taxon>Eukaryota</taxon>
        <taxon>Metazoa</taxon>
        <taxon>Ecdysozoa</taxon>
        <taxon>Arthropoda</taxon>
        <taxon>Crustacea</taxon>
        <taxon>Multicrustacea</taxon>
        <taxon>Malacostraca</taxon>
        <taxon>Eumalacostraca</taxon>
        <taxon>Eucarida</taxon>
        <taxon>Decapoda</taxon>
        <taxon>Pleocyemata</taxon>
        <taxon>Brachyura</taxon>
        <taxon>Eubrachyura</taxon>
        <taxon>Portunoidea</taxon>
        <taxon>Portunidae</taxon>
        <taxon>Portuninae</taxon>
        <taxon>Portunus</taxon>
    </lineage>
</organism>
<sequence>MVPTARVDPLTSDIGTYTDPIAYLSYEFEKMCSNLKLPEEKERNLRERCVSCVVRLTNELRNRLPENFKIWKMSLFAVEECLRVIKKPIVEVAELLGYLPE</sequence>
<accession>A0A5B7ED23</accession>
<dbReference type="EMBL" id="VSRR010002546">
    <property type="protein sequence ID" value="MPC32022.1"/>
    <property type="molecule type" value="Genomic_DNA"/>
</dbReference>
<gene>
    <name evidence="1" type="ORF">E2C01_025324</name>
</gene>
<protein>
    <submittedName>
        <fullName evidence="1">Uncharacterized protein</fullName>
    </submittedName>
</protein>
<comment type="caution">
    <text evidence="1">The sequence shown here is derived from an EMBL/GenBank/DDBJ whole genome shotgun (WGS) entry which is preliminary data.</text>
</comment>
<reference evidence="1 2" key="1">
    <citation type="submission" date="2019-05" db="EMBL/GenBank/DDBJ databases">
        <title>Another draft genome of Portunus trituberculatus and its Hox gene families provides insights of decapod evolution.</title>
        <authorList>
            <person name="Jeong J.-H."/>
            <person name="Song I."/>
            <person name="Kim S."/>
            <person name="Choi T."/>
            <person name="Kim D."/>
            <person name="Ryu S."/>
            <person name="Kim W."/>
        </authorList>
    </citation>
    <scope>NUCLEOTIDE SEQUENCE [LARGE SCALE GENOMIC DNA]</scope>
    <source>
        <tissue evidence="1">Muscle</tissue>
    </source>
</reference>
<dbReference type="Proteomes" id="UP000324222">
    <property type="component" value="Unassembled WGS sequence"/>
</dbReference>